<gene>
    <name evidence="1" type="ORF">VNO80_17676</name>
</gene>
<comment type="caution">
    <text evidence="1">The sequence shown here is derived from an EMBL/GenBank/DDBJ whole genome shotgun (WGS) entry which is preliminary data.</text>
</comment>
<dbReference type="AlphaFoldDB" id="A0AAN9MD58"/>
<keyword evidence="2" id="KW-1185">Reference proteome</keyword>
<organism evidence="1 2">
    <name type="scientific">Phaseolus coccineus</name>
    <name type="common">Scarlet runner bean</name>
    <name type="synonym">Phaseolus multiflorus</name>
    <dbReference type="NCBI Taxonomy" id="3886"/>
    <lineage>
        <taxon>Eukaryota</taxon>
        <taxon>Viridiplantae</taxon>
        <taxon>Streptophyta</taxon>
        <taxon>Embryophyta</taxon>
        <taxon>Tracheophyta</taxon>
        <taxon>Spermatophyta</taxon>
        <taxon>Magnoliopsida</taxon>
        <taxon>eudicotyledons</taxon>
        <taxon>Gunneridae</taxon>
        <taxon>Pentapetalae</taxon>
        <taxon>rosids</taxon>
        <taxon>fabids</taxon>
        <taxon>Fabales</taxon>
        <taxon>Fabaceae</taxon>
        <taxon>Papilionoideae</taxon>
        <taxon>50 kb inversion clade</taxon>
        <taxon>NPAAA clade</taxon>
        <taxon>indigoferoid/millettioid clade</taxon>
        <taxon>Phaseoleae</taxon>
        <taxon>Phaseolus</taxon>
    </lineage>
</organism>
<protein>
    <submittedName>
        <fullName evidence="1">Uncharacterized protein</fullName>
    </submittedName>
</protein>
<proteinExistence type="predicted"/>
<accession>A0AAN9MD58</accession>
<dbReference type="EMBL" id="JAYMYR010000007">
    <property type="protein sequence ID" value="KAK7352257.1"/>
    <property type="molecule type" value="Genomic_DNA"/>
</dbReference>
<reference evidence="1 2" key="1">
    <citation type="submission" date="2024-01" db="EMBL/GenBank/DDBJ databases">
        <title>The genomes of 5 underutilized Papilionoideae crops provide insights into root nodulation and disease resistanc.</title>
        <authorList>
            <person name="Jiang F."/>
        </authorList>
    </citation>
    <scope>NUCLEOTIDE SEQUENCE [LARGE SCALE GENOMIC DNA]</scope>
    <source>
        <strain evidence="1">JINMINGXINNONG_FW02</strain>
        <tissue evidence="1">Leaves</tissue>
    </source>
</reference>
<sequence length="67" mass="7907">MVAKQPRKSLWLHGDGPALRNGSRRVTWRRRYLHGSRRRAVRWLGDWRSVVTRLESTSENPRSVVLV</sequence>
<evidence type="ECO:0000313" key="1">
    <source>
        <dbReference type="EMBL" id="KAK7352257.1"/>
    </source>
</evidence>
<name>A0AAN9MD58_PHACN</name>
<evidence type="ECO:0000313" key="2">
    <source>
        <dbReference type="Proteomes" id="UP001374584"/>
    </source>
</evidence>
<dbReference type="Proteomes" id="UP001374584">
    <property type="component" value="Unassembled WGS sequence"/>
</dbReference>